<keyword evidence="6" id="KW-1185">Reference proteome</keyword>
<evidence type="ECO:0000313" key="6">
    <source>
        <dbReference type="Proteomes" id="UP001152519"/>
    </source>
</evidence>
<gene>
    <name evidence="5" type="ORF">SCOCK_600001</name>
</gene>
<evidence type="ECO:0000256" key="3">
    <source>
        <dbReference type="SAM" id="Phobius"/>
    </source>
</evidence>
<keyword evidence="3" id="KW-0472">Membrane</keyword>
<comment type="caution">
    <text evidence="5">The sequence shown here is derived from an EMBL/GenBank/DDBJ whole genome shotgun (WGS) entry which is preliminary data.</text>
</comment>
<proteinExistence type="predicted"/>
<organism evidence="5 6">
    <name type="scientific">Actinacidiphila cocklensis</name>
    <dbReference type="NCBI Taxonomy" id="887465"/>
    <lineage>
        <taxon>Bacteria</taxon>
        <taxon>Bacillati</taxon>
        <taxon>Actinomycetota</taxon>
        <taxon>Actinomycetes</taxon>
        <taxon>Kitasatosporales</taxon>
        <taxon>Streptomycetaceae</taxon>
        <taxon>Actinacidiphila</taxon>
    </lineage>
</organism>
<keyword evidence="3" id="KW-1133">Transmembrane helix</keyword>
<evidence type="ECO:0000313" key="5">
    <source>
        <dbReference type="EMBL" id="CAG6397937.1"/>
    </source>
</evidence>
<name>A0A9W4DXR4_9ACTN</name>
<evidence type="ECO:0000256" key="2">
    <source>
        <dbReference type="SAM" id="MobiDB-lite"/>
    </source>
</evidence>
<dbReference type="Proteomes" id="UP001152519">
    <property type="component" value="Unassembled WGS sequence"/>
</dbReference>
<feature type="coiled-coil region" evidence="1">
    <location>
        <begin position="114"/>
        <end position="148"/>
    </location>
</feature>
<dbReference type="Pfam" id="PF14257">
    <property type="entry name" value="DUF4349"/>
    <property type="match status" value="1"/>
</dbReference>
<evidence type="ECO:0000256" key="1">
    <source>
        <dbReference type="SAM" id="Coils"/>
    </source>
</evidence>
<reference evidence="5" key="1">
    <citation type="submission" date="2021-05" db="EMBL/GenBank/DDBJ databases">
        <authorList>
            <person name="Arsene-Ploetze F."/>
        </authorList>
    </citation>
    <scope>NUCLEOTIDE SEQUENCE</scope>
    <source>
        <strain evidence="5">DSM 42138</strain>
    </source>
</reference>
<dbReference type="EMBL" id="CAJSLV010000093">
    <property type="protein sequence ID" value="CAG6397937.1"/>
    <property type="molecule type" value="Genomic_DNA"/>
</dbReference>
<protein>
    <recommendedName>
        <fullName evidence="4">DUF4349 domain-containing protein</fullName>
    </recommendedName>
</protein>
<feature type="domain" description="DUF4349" evidence="4">
    <location>
        <begin position="2"/>
        <end position="215"/>
    </location>
</feature>
<feature type="transmembrane region" description="Helical" evidence="3">
    <location>
        <begin position="192"/>
        <end position="214"/>
    </location>
</feature>
<feature type="compositionally biased region" description="Pro residues" evidence="2">
    <location>
        <begin position="265"/>
        <end position="277"/>
    </location>
</feature>
<evidence type="ECO:0000259" key="4">
    <source>
        <dbReference type="Pfam" id="PF14257"/>
    </source>
</evidence>
<feature type="region of interest" description="Disordered" evidence="2">
    <location>
        <begin position="224"/>
        <end position="287"/>
    </location>
</feature>
<dbReference type="AlphaFoldDB" id="A0A9W4DXR4"/>
<keyword evidence="1" id="KW-0175">Coiled coil</keyword>
<sequence length="287" mass="30423">MRTAELSVRTPHVEDALLRARTLAAAAGGYAGDEDTAVDAQGHATSTIQLRVPPAAYDGLLDDLARLGTLLGRKVSVDDVTSQVVDAQSRIKSQQASVDRVRKLMDQASGLSDVVSLESELSTRESALEALEAQQASLRAQADLATVTLRLSEPPVKAAVHKEPEKKKDGFWKTVGGALSDGWHAFYVTVRAVLVAVSAVLPFLALAAIVVVAWRLLRRWRPRTVPAGRPPAMPRTAAPLPKHPSVPGPRGGADLHQDAAQDPWTEPPAAPPVPPAKPSDGEQGPSD</sequence>
<accession>A0A9W4DXR4</accession>
<keyword evidence="3" id="KW-0812">Transmembrane</keyword>
<dbReference type="InterPro" id="IPR025645">
    <property type="entry name" value="DUF4349"/>
</dbReference>